<name>A0A1F5P469_9BACT</name>
<dbReference type="InterPro" id="IPR009003">
    <property type="entry name" value="Peptidase_S1_PA"/>
</dbReference>
<dbReference type="PANTHER" id="PTHR22939:SF129">
    <property type="entry name" value="SERINE PROTEASE HTRA2, MITOCHONDRIAL"/>
    <property type="match status" value="1"/>
</dbReference>
<feature type="transmembrane region" description="Helical" evidence="2">
    <location>
        <begin position="14"/>
        <end position="35"/>
    </location>
</feature>
<comment type="caution">
    <text evidence="4">The sequence shown here is derived from an EMBL/GenBank/DDBJ whole genome shotgun (WGS) entry which is preliminary data.</text>
</comment>
<accession>A0A1F5P469</accession>
<dbReference type="Pfam" id="PF13180">
    <property type="entry name" value="PDZ_2"/>
    <property type="match status" value="1"/>
</dbReference>
<keyword evidence="2" id="KW-0812">Transmembrane</keyword>
<evidence type="ECO:0000256" key="1">
    <source>
        <dbReference type="ARBA" id="ARBA00010541"/>
    </source>
</evidence>
<dbReference type="Pfam" id="PF13365">
    <property type="entry name" value="Trypsin_2"/>
    <property type="match status" value="1"/>
</dbReference>
<comment type="similarity">
    <text evidence="1">Belongs to the peptidase S1C family.</text>
</comment>
<dbReference type="Proteomes" id="UP000176786">
    <property type="component" value="Unassembled WGS sequence"/>
</dbReference>
<dbReference type="CDD" id="cd06779">
    <property type="entry name" value="cpPDZ_Deg_HtrA-like"/>
    <property type="match status" value="1"/>
</dbReference>
<dbReference type="STRING" id="1817832.A3J48_04335"/>
<dbReference type="SUPFAM" id="SSF50156">
    <property type="entry name" value="PDZ domain-like"/>
    <property type="match status" value="1"/>
</dbReference>
<dbReference type="AlphaFoldDB" id="A0A1F5P469"/>
<dbReference type="SMART" id="SM00228">
    <property type="entry name" value="PDZ"/>
    <property type="match status" value="1"/>
</dbReference>
<dbReference type="PROSITE" id="PS50106">
    <property type="entry name" value="PDZ"/>
    <property type="match status" value="1"/>
</dbReference>
<dbReference type="PANTHER" id="PTHR22939">
    <property type="entry name" value="SERINE PROTEASE FAMILY S1C HTRA-RELATED"/>
    <property type="match status" value="1"/>
</dbReference>
<evidence type="ECO:0000256" key="2">
    <source>
        <dbReference type="SAM" id="Phobius"/>
    </source>
</evidence>
<reference evidence="4 5" key="1">
    <citation type="journal article" date="2016" name="Nat. Commun.">
        <title>Thousands of microbial genomes shed light on interconnected biogeochemical processes in an aquifer system.</title>
        <authorList>
            <person name="Anantharaman K."/>
            <person name="Brown C.T."/>
            <person name="Hug L.A."/>
            <person name="Sharon I."/>
            <person name="Castelle C.J."/>
            <person name="Probst A.J."/>
            <person name="Thomas B.C."/>
            <person name="Singh A."/>
            <person name="Wilkins M.J."/>
            <person name="Karaoz U."/>
            <person name="Brodie E.L."/>
            <person name="Williams K.H."/>
            <person name="Hubbard S.S."/>
            <person name="Banfield J.F."/>
        </authorList>
    </citation>
    <scope>NUCLEOTIDE SEQUENCE [LARGE SCALE GENOMIC DNA]</scope>
</reference>
<proteinExistence type="inferred from homology"/>
<feature type="domain" description="PDZ" evidence="3">
    <location>
        <begin position="306"/>
        <end position="331"/>
    </location>
</feature>
<dbReference type="InterPro" id="IPR036034">
    <property type="entry name" value="PDZ_sf"/>
</dbReference>
<dbReference type="SUPFAM" id="SSF50494">
    <property type="entry name" value="Trypsin-like serine proteases"/>
    <property type="match status" value="1"/>
</dbReference>
<sequence>MTWHKLWSKIRRPLSYGLVIFLVGGFGGLFMQKYLAPYLSSKPLFRNIGLLRTDSPLVITRTEQVRVNEGVKLIDLVKQLTPNVVAVIGGRGEPGVDFSENVKGSGVIISSDGVVASDKSFFADRQNSYWAVTSDGAVYPITILAEDPKSELVFVKIEDGTLSPVQFGISSELETGQQTVLLSGTEASNLTALRVSFISSAPGNLSFGEIYSSEDYFRPFALDADLQAGEGVFNLQGQLIGLGSESGIIPAEVIRSAQESFFAAQKIIRPRLGVNYSILTKARGKLLGMGEIEGIMLRSLGRTPAVVPGSPAAAAGLEEGDVIVRINGENVNAKQGLSIFLNRAKPGDTWLLTILRGGVEQEVDLILGEVK</sequence>
<evidence type="ECO:0000259" key="3">
    <source>
        <dbReference type="PROSITE" id="PS50106"/>
    </source>
</evidence>
<dbReference type="InterPro" id="IPR001478">
    <property type="entry name" value="PDZ"/>
</dbReference>
<gene>
    <name evidence="4" type="ORF">A3J48_04335</name>
</gene>
<organism evidence="4 5">
    <name type="scientific">Candidatus Doudnabacteria bacterium RIFCSPHIGHO2_02_FULL_46_11</name>
    <dbReference type="NCBI Taxonomy" id="1817832"/>
    <lineage>
        <taxon>Bacteria</taxon>
        <taxon>Candidatus Doudnaibacteriota</taxon>
    </lineage>
</organism>
<dbReference type="Gene3D" id="2.30.42.10">
    <property type="match status" value="1"/>
</dbReference>
<protein>
    <recommendedName>
        <fullName evidence="3">PDZ domain-containing protein</fullName>
    </recommendedName>
</protein>
<keyword evidence="2" id="KW-1133">Transmembrane helix</keyword>
<evidence type="ECO:0000313" key="4">
    <source>
        <dbReference type="EMBL" id="OGE84757.1"/>
    </source>
</evidence>
<dbReference type="EMBL" id="MFES01000036">
    <property type="protein sequence ID" value="OGE84757.1"/>
    <property type="molecule type" value="Genomic_DNA"/>
</dbReference>
<dbReference type="Gene3D" id="2.40.10.120">
    <property type="match status" value="1"/>
</dbReference>
<keyword evidence="2" id="KW-0472">Membrane</keyword>
<evidence type="ECO:0000313" key="5">
    <source>
        <dbReference type="Proteomes" id="UP000176786"/>
    </source>
</evidence>